<keyword evidence="3" id="KW-0223">Dioxygenase</keyword>
<dbReference type="Proteomes" id="UP000279911">
    <property type="component" value="Unassembled WGS sequence"/>
</dbReference>
<dbReference type="PANTHER" id="PTHR36113">
    <property type="entry name" value="LYASE, PUTATIVE-RELATED-RELATED"/>
    <property type="match status" value="1"/>
</dbReference>
<keyword evidence="1" id="KW-0479">Metal-binding</keyword>
<dbReference type="OrthoDB" id="9814858at2"/>
<sequence length="117" mass="13631">MRIHHYALEVANLAASITFYKSIIGFQESSKVLFQGEEIFFLDLDGFKLELLKKQTKQGLQSNVHLCFEVDHLERKIEELKILNLHPIEGPYHLETGWKTVFYNGPDNEIIEILQTK</sequence>
<reference evidence="4" key="1">
    <citation type="submission" date="2018-12" db="EMBL/GenBank/DDBJ databases">
        <title>Bacillus chawlae sp. nov., Bacillus glennii sp. nov., and Bacillus saganii sp. nov. Isolated from the Vehicle Assembly Building at Kennedy Space Center where the Viking Spacecraft were Assembled.</title>
        <authorList>
            <person name="Seuylemezian A."/>
            <person name="Vaishampayan P."/>
        </authorList>
    </citation>
    <scope>NUCLEOTIDE SEQUENCE [LARGE SCALE GENOMIC DNA]</scope>
    <source>
        <strain evidence="4">DSM 13966</strain>
    </source>
</reference>
<dbReference type="EMBL" id="RSFW01000019">
    <property type="protein sequence ID" value="RSD25386.1"/>
    <property type="molecule type" value="Genomic_DNA"/>
</dbReference>
<dbReference type="GO" id="GO:0046872">
    <property type="term" value="F:metal ion binding"/>
    <property type="evidence" value="ECO:0007669"/>
    <property type="project" value="UniProtKB-KW"/>
</dbReference>
<accession>A0A427TM03</accession>
<evidence type="ECO:0000259" key="2">
    <source>
        <dbReference type="PROSITE" id="PS51819"/>
    </source>
</evidence>
<evidence type="ECO:0000313" key="3">
    <source>
        <dbReference type="EMBL" id="RSD25386.1"/>
    </source>
</evidence>
<protein>
    <submittedName>
        <fullName evidence="3">Glyoxalase/bleomycin resistance/dioxygenase family protein</fullName>
    </submittedName>
</protein>
<gene>
    <name evidence="3" type="ORF">EJA10_16370</name>
</gene>
<dbReference type="InterPro" id="IPR004360">
    <property type="entry name" value="Glyas_Fos-R_dOase_dom"/>
</dbReference>
<dbReference type="PANTHER" id="PTHR36113:SF6">
    <property type="entry name" value="FOSFOMYCIN RESISTANCE PROTEIN FOSX"/>
    <property type="match status" value="1"/>
</dbReference>
<dbReference type="GO" id="GO:0051213">
    <property type="term" value="F:dioxygenase activity"/>
    <property type="evidence" value="ECO:0007669"/>
    <property type="project" value="UniProtKB-KW"/>
</dbReference>
<dbReference type="PROSITE" id="PS51819">
    <property type="entry name" value="VOC"/>
    <property type="match status" value="1"/>
</dbReference>
<keyword evidence="3" id="KW-0560">Oxidoreductase</keyword>
<dbReference type="AlphaFoldDB" id="A0A427TM03"/>
<dbReference type="InterPro" id="IPR051332">
    <property type="entry name" value="Fosfomycin_Res_Enzymes"/>
</dbReference>
<evidence type="ECO:0000313" key="4">
    <source>
        <dbReference type="Proteomes" id="UP000279911"/>
    </source>
</evidence>
<comment type="caution">
    <text evidence="3">The sequence shown here is derived from an EMBL/GenBank/DDBJ whole genome shotgun (WGS) entry which is preliminary data.</text>
</comment>
<evidence type="ECO:0000256" key="1">
    <source>
        <dbReference type="ARBA" id="ARBA00022723"/>
    </source>
</evidence>
<dbReference type="InterPro" id="IPR029068">
    <property type="entry name" value="Glyas_Bleomycin-R_OHBP_Dase"/>
</dbReference>
<dbReference type="SUPFAM" id="SSF54593">
    <property type="entry name" value="Glyoxalase/Bleomycin resistance protein/Dihydroxybiphenyl dioxygenase"/>
    <property type="match status" value="1"/>
</dbReference>
<dbReference type="Pfam" id="PF00903">
    <property type="entry name" value="Glyoxalase"/>
    <property type="match status" value="1"/>
</dbReference>
<dbReference type="RefSeq" id="WP_125481105.1">
    <property type="nucleotide sequence ID" value="NZ_RSFW01000019.1"/>
</dbReference>
<dbReference type="Gene3D" id="3.10.180.10">
    <property type="entry name" value="2,3-Dihydroxybiphenyl 1,2-Dioxygenase, domain 1"/>
    <property type="match status" value="1"/>
</dbReference>
<name>A0A427TM03_9BACI</name>
<organism evidence="3 4">
    <name type="scientific">Mesobacillus subterraneus</name>
    <dbReference type="NCBI Taxonomy" id="285983"/>
    <lineage>
        <taxon>Bacteria</taxon>
        <taxon>Bacillati</taxon>
        <taxon>Bacillota</taxon>
        <taxon>Bacilli</taxon>
        <taxon>Bacillales</taxon>
        <taxon>Bacillaceae</taxon>
        <taxon>Mesobacillus</taxon>
    </lineage>
</organism>
<feature type="domain" description="VOC" evidence="2">
    <location>
        <begin position="2"/>
        <end position="116"/>
    </location>
</feature>
<proteinExistence type="predicted"/>
<dbReference type="InterPro" id="IPR037523">
    <property type="entry name" value="VOC_core"/>
</dbReference>